<gene>
    <name evidence="1" type="ORF">HOLleu_33124</name>
</gene>
<accession>A0A9Q0YN88</accession>
<comment type="caution">
    <text evidence="1">The sequence shown here is derived from an EMBL/GenBank/DDBJ whole genome shotgun (WGS) entry which is preliminary data.</text>
</comment>
<reference evidence="1" key="1">
    <citation type="submission" date="2021-10" db="EMBL/GenBank/DDBJ databases">
        <title>Tropical sea cucumber genome reveals ecological adaptation and Cuvierian tubules defense mechanism.</title>
        <authorList>
            <person name="Chen T."/>
        </authorList>
    </citation>
    <scope>NUCLEOTIDE SEQUENCE</scope>
    <source>
        <strain evidence="1">Nanhai2018</strain>
        <tissue evidence="1">Muscle</tissue>
    </source>
</reference>
<proteinExistence type="predicted"/>
<name>A0A9Q0YN88_HOLLE</name>
<keyword evidence="2" id="KW-1185">Reference proteome</keyword>
<protein>
    <submittedName>
        <fullName evidence="1">Uncharacterized protein</fullName>
    </submittedName>
</protein>
<sequence>MPPCIYSYWEKAVSYFEDLLPAIAGIRQFVNPDIKYLEVQWWNYINVPLSAATSGPPAFFSRCQASNSSPLMASHQWSTSDPPE</sequence>
<dbReference type="Proteomes" id="UP001152320">
    <property type="component" value="Chromosome 17"/>
</dbReference>
<evidence type="ECO:0000313" key="1">
    <source>
        <dbReference type="EMBL" id="KAJ8025537.1"/>
    </source>
</evidence>
<dbReference type="EMBL" id="JAIZAY010000017">
    <property type="protein sequence ID" value="KAJ8025537.1"/>
    <property type="molecule type" value="Genomic_DNA"/>
</dbReference>
<evidence type="ECO:0000313" key="2">
    <source>
        <dbReference type="Proteomes" id="UP001152320"/>
    </source>
</evidence>
<dbReference type="AlphaFoldDB" id="A0A9Q0YN88"/>
<organism evidence="1 2">
    <name type="scientific">Holothuria leucospilota</name>
    <name type="common">Black long sea cucumber</name>
    <name type="synonym">Mertensiothuria leucospilota</name>
    <dbReference type="NCBI Taxonomy" id="206669"/>
    <lineage>
        <taxon>Eukaryota</taxon>
        <taxon>Metazoa</taxon>
        <taxon>Echinodermata</taxon>
        <taxon>Eleutherozoa</taxon>
        <taxon>Echinozoa</taxon>
        <taxon>Holothuroidea</taxon>
        <taxon>Aspidochirotacea</taxon>
        <taxon>Aspidochirotida</taxon>
        <taxon>Holothuriidae</taxon>
        <taxon>Holothuria</taxon>
    </lineage>
</organism>